<evidence type="ECO:0000313" key="3">
    <source>
        <dbReference type="Proteomes" id="UP000887116"/>
    </source>
</evidence>
<sequence length="3751" mass="432180">MDSDKLSLPKRSAGEKNPIPPPKQLKLDDLTMWKKLPYDNKYPLHKRPEKDVEFFTSDLGKSLYERYPGKKFELTSDKKTSIPFPTYISLHDPYLRTYFEALPSYKNLIDKGLLTPDGKVKVHISEFNRYRMYLHHIWIMHVNHLRNNHQIEEQKRLQCLLNAVEKEDSLCKKIVEKKENINADIVMKDLAAELEQINDVEMPEYEKNPLVQSLFNWHSYQKKLQKDYEEDYPIIRQWLTDQTKNYKNRMEMKISQRNRRDNSKRSRWEKLRESSRNCYNRVMRLQEKEAERRRVLVEERHNHYKKMWNRNQDSSSMTKKEILRDMAESESLPLGLFERSRYPYDAASFTTEDDYNHRITSTPDRVIQWKESQEPLEHFPPSSHQIPSSYDLSGPYTAISERFDRISETASSVIKSIKTKLVFSDMRTKPKKVIDRFQTDEVSRSSQQLSSTDNDFLDRSLEKSKGKKKSMKSSGQLKKRYMNKGKLTDKKSSSSFDIQKKKKSSGIKRKHYQLNERNSAKVSKRQESDDPQAIKTPKRYSSLDSDDSSMLHKYLYGLPKDPEDVKVVCSTMSKKQQTKDADNSSNEDKIKAITVPGTEVSVDDVHHTETEIAEDSRKAVIRPDQQFKDSDETPRKEMELKSALSHEKVDDFEKRSADSEKRKEKTAESKKGKKAQIKPRKLEKEFPQKETSASNWQMYSSSKEGEKSPLQSVSPQTETIFGTEESDVDRVKGKANLTGGKTNNKNRIQDSRKESVKCSSGGKIKESDKTIGKKEIKASTGKQTDLKEKGFESNQLKDVKKTKMDASRQMDKGKSLPIKKEPKILLKEKNISLNVQVSNEKFTEKDKLDLVLFDKEQTDSEISSSVIDEPQADVKNKVPSEITKDENKEKDRMPPEKTTDSGPRAKDADKLPPDFILADSKEVKSERPHSFIDDVKEDAISKIPTRRKQAKEINKKYLERQICEEIKGSDSDKTERKTKVTSFKTKTSDILKAKKINEKYPERQIGEEAKSKDFDETATQTRVETFKEKTPYRMQVKETKEKYPERQTGEMEGSDSDEIENKIKVTSFKKKTPDRMQVKETKDKYPEKQTGEVEGSEKQDETENKMKATAFKEKPPDIMQVKETKEKYPEKQTGEVDGSEKQDETKNKIKVTAFKKKTPDRMQVKEAKEKYPKRQTNEMEGSDSDEIESKIKVTAFKKKTPDRIQVKESKEKYPERQIDEEAKSTDFDETATQTKVTIFKKKTPDRMQVKETKEKYPEKQTGEVEGSEKQDETENKIKVTAFKKKTPDRMQVKETKEKYPERQTGEMEGSDSDEIESKIKVTAFKKKTPDKMQVKETNEKYPERQTGEMEGSDSDEIENKIKVTAFKKKTPDRMQVKETKDKYPEKQTGEVEGSEKQDETENKMKATAFKEKTPDIMQVKETKEKYPERQIDEEAKSTDFDETATQTKFTAFKKKTPDRMQVKEIKEKYPEKQTGEVEGSEKQDETENKIKVTAFKKKTPDRMQVKETKEKYPERQIGEEAKSTDFDETATQTKVTALREKTPDRTEVNETKEKYHERQIGEEVKNTDFDETATQTNDITSKKKTPAKLKAKEINEKNPEWKIGEEAKSTEFVETATQTKDTTSKNKTLDKLQVIRKESPPKISTKPDGKIKDFSKRDKLDELHNLETSHETKADRNTLNSISSDTKREMKAPSAKIYESEDSTSIDRAKKESENASERSIDKEHELNIWRPGTPRYFQEDVRSIPPKVTFFTNMTSVKTENPLKVLPLSTVQQVAPKSFKESSKYKVMRDLAFYEFSEQQIRVKRKEKLQNEFLDYLEKKKKEEQENGIVTDSTHFSERKIQSSPENLKRDVKTKILNEDLFSVRKPLRFVQGIKNSSPISQEKNTSVSKNQLSSDTTSLPKLSQIFKSAEKLKEEIRVKVKTNKDYFSSLKYPFSGIYIKSDRTCSIVDDYSKEQESQESDDSCGRRIPNDSPSHLKIKKDLSESFFLFQKHRLKRADPTSHEDTEIVLQTASSKKGEFQPKVLSFFKEVYNERKKKLDEEFHRYVMYGRNVIEDNSQIYDSLSIKMSSSDSRDFFKELYKERKRKLDKELIEFIENREDVTRSNKAVTFFKISEKKDDLFGSKITEGFTKELKERNSEENSSSSPVLPTRGLTGLPIPVKISEKSLDISLKDDTYPVDRISDIAEKTTIQDSDNEVGKVFSKGDKTIKQSTYKTSVGTYLQNEHYKRKTDLNTTKRKKSFDKQDDFIKTEATDRSNKEHLGKTIATDKFLQDSKQKGSVNIMPDKGRMSNLEQDGKLKTKIYETGKIKDSFEEPEITDGFIRGTETKMIAASPTHKIFQEDIYEDLEEIAEETKFEEDDSDFLKANIKDVMKINEKVDVKKPKEDFDRMKHSLTKNEKLMPSLVADKDSRQTLPQEVRKVTTDLETFYDDKKPEPCSKTKDETSLLRGISYSTAIAEGKTSKDFISESNEFSLPAPQSPDRSEINREKKCIYKIDGKKYLYFARISIPWDQKGRYSPSPKSVSTNDSTSSTLFPSRSSTTGNATDKRFEIFRVDNTCLAHADEVIDSSYLAEKTTIQDSDKFIENTDISVVDHSNKFERGFGFSTANLISHITKEARGLEYVCTITEPLIKLSENVYISPTETSFGKRVLNVTPEIKDRPLQDPLLEDMKNQLIDGLHKLLGSTFPALCDLKQAEEQQYSEFYGVCSPEVKKSVFHTQLESIMKTSTFEVSARENVLTTTRDFLFVWPTSVSIQDLEIEDENLEFVATNFHDIFPGAIFKSADNFQYQVCPAPEQINVPAHLSEDSSQEKLFLVSFVKDSKSKSKPEFCPLFLSDAHYSTNSRERWMHYPISSSGEKTDESSKDISVSYDSENRQKYHILKKTLPPPKSETDVPCSSFESEDMPHKILLPDAYYGTGSKNVTYIPYPVSSSDDDVFLKAKKLVVSDQTSTPLDISKAKQKYHTVKKTLPPSENVAFDMYCKNESQQKANNNPHQILLPDAYYGTSSESDFTPPAISLKVEQVNFKAKKSKISKLYDGKQKYHTLKKILPPPESEIGLFDPNFKEDTYHDIPHRISLPDAYYGTGREPLPSFIESSDDDLKRNKLEAMEKVTATPSPFEGRQKFHTLKKTLPPSSYSKFIATDIDSSLQYNDLSIPDAYFGTGSSFPSMLIDSEKDLASDKVQELDVSRRVSAVVTKWKDEQKYRTLIKTLPPLVQKPSITAADMDPKNIPLERSLNFKVDTKLSTLDATDYVPPCSSKVLELKRNDDINIHMTQYKFEQPEVPQPEGLDFDQDIADILHQLYSLFWESSDQGRESDRRTANLKIAPIQIIISEDFMNLLNSLSDGVSGATVRNRNENSRPISTIDPSFQNRVWDLTNVSQNFSVRVQAISMDPLILKISHPSNANTTVEMNLVEFLRYRSLQSIENRANEQLSVGVIDWPTPDESETPVRPCHGDILLRPHFTEDETKKVVDTEAFLRNFKGLESLRNIKHKECIKKTDSHLSQRIKEKVLDLDTLSLLPQGINAKALPEMLDIDIQQIQTKSSELEERYPSEIKKTQSESFKPESEKTVTASGSAEQEEASWLVIKTKINVQTLSSSTDDESEYEEEEDTQNEDLNITEIQPPEIHLELAVERAAESEEDDNTGEVITVVEDTSFPVPSTSFAKEHDIQDAKIPHHRRLSLSSILSVINDEIHRIEHFYASRPRFRRVKSEKKKLKMERKAEKAIFIKDSIQDETIVTAESDSEESD</sequence>
<feature type="compositionally biased region" description="Basic residues" evidence="1">
    <location>
        <begin position="500"/>
        <end position="512"/>
    </location>
</feature>
<feature type="compositionally biased region" description="Basic and acidic residues" evidence="1">
    <location>
        <begin position="1455"/>
        <end position="1490"/>
    </location>
</feature>
<feature type="region of interest" description="Disordered" evidence="1">
    <location>
        <begin position="3545"/>
        <end position="3580"/>
    </location>
</feature>
<feature type="compositionally biased region" description="Basic and acidic residues" evidence="1">
    <location>
        <begin position="1622"/>
        <end position="1676"/>
    </location>
</feature>
<feature type="compositionally biased region" description="Polar residues" evidence="1">
    <location>
        <begin position="709"/>
        <end position="720"/>
    </location>
</feature>
<feature type="region of interest" description="Disordered" evidence="1">
    <location>
        <begin position="857"/>
        <end position="911"/>
    </location>
</feature>
<feature type="compositionally biased region" description="Basic and acidic residues" evidence="1">
    <location>
        <begin position="1157"/>
        <end position="1177"/>
    </location>
</feature>
<feature type="region of interest" description="Disordered" evidence="1">
    <location>
        <begin position="1"/>
        <end position="24"/>
    </location>
</feature>
<feature type="compositionally biased region" description="Basic and acidic residues" evidence="1">
    <location>
        <begin position="872"/>
        <end position="911"/>
    </location>
</feature>
<feature type="region of interest" description="Disordered" evidence="1">
    <location>
        <begin position="1958"/>
        <end position="1977"/>
    </location>
</feature>
<feature type="compositionally biased region" description="Basic and acidic residues" evidence="1">
    <location>
        <begin position="1537"/>
        <end position="1568"/>
    </location>
</feature>
<feature type="region of interest" description="Disordered" evidence="1">
    <location>
        <begin position="571"/>
        <end position="821"/>
    </location>
</feature>
<feature type="compositionally biased region" description="Basic and acidic residues" evidence="1">
    <location>
        <begin position="625"/>
        <end position="670"/>
    </location>
</feature>
<dbReference type="OrthoDB" id="6437694at2759"/>
<proteinExistence type="predicted"/>
<gene>
    <name evidence="2" type="primary">AVEN_197903_1</name>
    <name evidence="2" type="ORF">TNCT_321431</name>
</gene>
<feature type="compositionally biased region" description="Low complexity" evidence="1">
    <location>
        <begin position="2530"/>
        <end position="2543"/>
    </location>
</feature>
<feature type="region of interest" description="Disordered" evidence="1">
    <location>
        <begin position="1001"/>
        <end position="1722"/>
    </location>
</feature>
<protein>
    <submittedName>
        <fullName evidence="2">Uncharacterized protein</fullName>
    </submittedName>
</protein>
<feature type="compositionally biased region" description="Basic and acidic residues" evidence="1">
    <location>
        <begin position="3547"/>
        <end position="3571"/>
    </location>
</feature>
<name>A0A8X6F456_TRICU</name>
<dbReference type="EMBL" id="BMAO01030812">
    <property type="protein sequence ID" value="GFQ70508.1"/>
    <property type="molecule type" value="Genomic_DNA"/>
</dbReference>
<feature type="compositionally biased region" description="Polar residues" evidence="1">
    <location>
        <begin position="444"/>
        <end position="454"/>
    </location>
</feature>
<feature type="compositionally biased region" description="Basic and acidic residues" evidence="1">
    <location>
        <begin position="784"/>
        <end position="821"/>
    </location>
</feature>
<evidence type="ECO:0000256" key="1">
    <source>
        <dbReference type="SAM" id="MobiDB-lite"/>
    </source>
</evidence>
<reference evidence="2" key="1">
    <citation type="submission" date="2020-07" db="EMBL/GenBank/DDBJ databases">
        <title>Multicomponent nature underlies the extraordinary mechanical properties of spider dragline silk.</title>
        <authorList>
            <person name="Kono N."/>
            <person name="Nakamura H."/>
            <person name="Mori M."/>
            <person name="Yoshida Y."/>
            <person name="Ohtoshi R."/>
            <person name="Malay A.D."/>
            <person name="Moran D.A.P."/>
            <person name="Tomita M."/>
            <person name="Numata K."/>
            <person name="Arakawa K."/>
        </authorList>
    </citation>
    <scope>NUCLEOTIDE SEQUENCE</scope>
</reference>
<evidence type="ECO:0000313" key="2">
    <source>
        <dbReference type="EMBL" id="GFQ70508.1"/>
    </source>
</evidence>
<feature type="compositionally biased region" description="Basic and acidic residues" evidence="1">
    <location>
        <begin position="1705"/>
        <end position="1722"/>
    </location>
</feature>
<feature type="compositionally biased region" description="Basic and acidic residues" evidence="1">
    <location>
        <begin position="1285"/>
        <end position="1305"/>
    </location>
</feature>
<keyword evidence="3" id="KW-1185">Reference proteome</keyword>
<feature type="compositionally biased region" description="Basic and acidic residues" evidence="1">
    <location>
        <begin position="1590"/>
        <end position="1611"/>
    </location>
</feature>
<comment type="caution">
    <text evidence="2">The sequence shown here is derived from an EMBL/GenBank/DDBJ whole genome shotgun (WGS) entry which is preliminary data.</text>
</comment>
<feature type="compositionally biased region" description="Basic and acidic residues" evidence="1">
    <location>
        <begin position="603"/>
        <end position="618"/>
    </location>
</feature>
<feature type="compositionally biased region" description="Basic and acidic residues" evidence="1">
    <location>
        <begin position="577"/>
        <end position="591"/>
    </location>
</feature>
<feature type="compositionally biased region" description="Basic and acidic residues" evidence="1">
    <location>
        <begin position="1001"/>
        <end position="1015"/>
    </location>
</feature>
<feature type="region of interest" description="Disordered" evidence="1">
    <location>
        <begin position="2515"/>
        <end position="2543"/>
    </location>
</feature>
<organism evidence="2 3">
    <name type="scientific">Trichonephila clavata</name>
    <name type="common">Joro spider</name>
    <name type="synonym">Nephila clavata</name>
    <dbReference type="NCBI Taxonomy" id="2740835"/>
    <lineage>
        <taxon>Eukaryota</taxon>
        <taxon>Metazoa</taxon>
        <taxon>Ecdysozoa</taxon>
        <taxon>Arthropoda</taxon>
        <taxon>Chelicerata</taxon>
        <taxon>Arachnida</taxon>
        <taxon>Araneae</taxon>
        <taxon>Araneomorphae</taxon>
        <taxon>Entelegynae</taxon>
        <taxon>Araneoidea</taxon>
        <taxon>Nephilidae</taxon>
        <taxon>Trichonephila</taxon>
    </lineage>
</organism>
<accession>A0A8X6F456</accession>
<feature type="compositionally biased region" description="Polar residues" evidence="1">
    <location>
        <begin position="689"/>
        <end position="702"/>
    </location>
</feature>
<feature type="region of interest" description="Disordered" evidence="1">
    <location>
        <begin position="438"/>
        <end position="546"/>
    </location>
</feature>
<feature type="compositionally biased region" description="Basic and acidic residues" evidence="1">
    <location>
        <begin position="1071"/>
        <end position="1147"/>
    </location>
</feature>
<feature type="compositionally biased region" description="Basic and acidic residues" evidence="1">
    <location>
        <begin position="763"/>
        <end position="777"/>
    </location>
</feature>
<feature type="compositionally biased region" description="Basic and acidic residues" evidence="1">
    <location>
        <begin position="1199"/>
        <end position="1226"/>
    </location>
</feature>
<feature type="compositionally biased region" description="Basic and acidic residues" evidence="1">
    <location>
        <begin position="1369"/>
        <end position="1439"/>
    </location>
</feature>
<feature type="compositionally biased region" description="Basic and acidic residues" evidence="1">
    <location>
        <begin position="1498"/>
        <end position="1525"/>
    </location>
</feature>
<feature type="compositionally biased region" description="Basic and acidic residues" evidence="1">
    <location>
        <begin position="1327"/>
        <end position="1347"/>
    </location>
</feature>
<feature type="compositionally biased region" description="Basic and acidic residues" evidence="1">
    <location>
        <begin position="1024"/>
        <end position="1049"/>
    </location>
</feature>
<dbReference type="Proteomes" id="UP000887116">
    <property type="component" value="Unassembled WGS sequence"/>
</dbReference>
<feature type="compositionally biased region" description="Basic and acidic residues" evidence="1">
    <location>
        <begin position="1242"/>
        <end position="1277"/>
    </location>
</feature>
<feature type="compositionally biased region" description="Basic and acidic residues" evidence="1">
    <location>
        <begin position="747"/>
        <end position="756"/>
    </location>
</feature>
<feature type="compositionally biased region" description="Basic residues" evidence="1">
    <location>
        <begin position="465"/>
        <end position="483"/>
    </location>
</feature>